<evidence type="ECO:0000313" key="2">
    <source>
        <dbReference type="EMBL" id="MQM19163.1"/>
    </source>
</evidence>
<gene>
    <name evidence="2" type="ORF">Taro_052163</name>
</gene>
<accession>A0A843XIW8</accession>
<organism evidence="2 3">
    <name type="scientific">Colocasia esculenta</name>
    <name type="common">Wild taro</name>
    <name type="synonym">Arum esculentum</name>
    <dbReference type="NCBI Taxonomy" id="4460"/>
    <lineage>
        <taxon>Eukaryota</taxon>
        <taxon>Viridiplantae</taxon>
        <taxon>Streptophyta</taxon>
        <taxon>Embryophyta</taxon>
        <taxon>Tracheophyta</taxon>
        <taxon>Spermatophyta</taxon>
        <taxon>Magnoliopsida</taxon>
        <taxon>Liliopsida</taxon>
        <taxon>Araceae</taxon>
        <taxon>Aroideae</taxon>
        <taxon>Colocasieae</taxon>
        <taxon>Colocasia</taxon>
    </lineage>
</organism>
<reference evidence="2" key="1">
    <citation type="submission" date="2017-07" db="EMBL/GenBank/DDBJ databases">
        <title>Taro Niue Genome Assembly and Annotation.</title>
        <authorList>
            <person name="Atibalentja N."/>
            <person name="Keating K."/>
            <person name="Fields C.J."/>
        </authorList>
    </citation>
    <scope>NUCLEOTIDE SEQUENCE</scope>
    <source>
        <strain evidence="2">Niue_2</strain>
        <tissue evidence="2">Leaf</tissue>
    </source>
</reference>
<dbReference type="Proteomes" id="UP000652761">
    <property type="component" value="Unassembled WGS sequence"/>
</dbReference>
<dbReference type="AlphaFoldDB" id="A0A843XIW8"/>
<dbReference type="EMBL" id="NMUH01008710">
    <property type="protein sequence ID" value="MQM19163.1"/>
    <property type="molecule type" value="Genomic_DNA"/>
</dbReference>
<sequence>MVLFPSVVKEDLVGYLECCSLRLKEDQLGIQRLWDDHRALDDHGCQKSPTHAYLARAEVSILCTRRLPFSFPASINEQKSAQKEGKSGKSKAPLAVRGSGRSSGRKRRIDSRSHRRFFCPVDRTTAEGLLEGGEREGDAGILSGPCSDPCQFDLRVRGSDRLPLVPVGSMDF</sequence>
<protein>
    <submittedName>
        <fullName evidence="2">Uncharacterized protein</fullName>
    </submittedName>
</protein>
<keyword evidence="3" id="KW-1185">Reference proteome</keyword>
<proteinExistence type="predicted"/>
<name>A0A843XIW8_COLES</name>
<feature type="region of interest" description="Disordered" evidence="1">
    <location>
        <begin position="77"/>
        <end position="110"/>
    </location>
</feature>
<evidence type="ECO:0000256" key="1">
    <source>
        <dbReference type="SAM" id="MobiDB-lite"/>
    </source>
</evidence>
<evidence type="ECO:0000313" key="3">
    <source>
        <dbReference type="Proteomes" id="UP000652761"/>
    </source>
</evidence>
<comment type="caution">
    <text evidence="2">The sequence shown here is derived from an EMBL/GenBank/DDBJ whole genome shotgun (WGS) entry which is preliminary data.</text>
</comment>